<dbReference type="KEGG" id="pson:JI735_34380"/>
<dbReference type="RefSeq" id="WP_039832817.1">
    <property type="nucleotide sequence ID" value="NZ_CP068596.1"/>
</dbReference>
<accession>A0A974SGM2</accession>
<evidence type="ECO:0000313" key="2">
    <source>
        <dbReference type="EMBL" id="QQZ64526.1"/>
    </source>
</evidence>
<keyword evidence="2" id="KW-0614">Plasmid</keyword>
<feature type="region of interest" description="Disordered" evidence="1">
    <location>
        <begin position="125"/>
        <end position="153"/>
    </location>
</feature>
<organism evidence="2 3">
    <name type="scientific">Paenibacillus sonchi</name>
    <dbReference type="NCBI Taxonomy" id="373687"/>
    <lineage>
        <taxon>Bacteria</taxon>
        <taxon>Bacillati</taxon>
        <taxon>Bacillota</taxon>
        <taxon>Bacilli</taxon>
        <taxon>Bacillales</taxon>
        <taxon>Paenibacillaceae</taxon>
        <taxon>Paenibacillus</taxon>
        <taxon>Paenibacillus sonchi group</taxon>
    </lineage>
</organism>
<gene>
    <name evidence="2" type="ORF">JI735_34380</name>
</gene>
<protein>
    <submittedName>
        <fullName evidence="2">Uncharacterized protein</fullName>
    </submittedName>
</protein>
<evidence type="ECO:0000256" key="1">
    <source>
        <dbReference type="SAM" id="MobiDB-lite"/>
    </source>
</evidence>
<geneLocation type="plasmid" evidence="2 3">
    <name>unnamed1</name>
</geneLocation>
<name>A0A974SGM2_9BACL</name>
<proteinExistence type="predicted"/>
<keyword evidence="3" id="KW-1185">Reference proteome</keyword>
<feature type="compositionally biased region" description="Polar residues" evidence="1">
    <location>
        <begin position="140"/>
        <end position="153"/>
    </location>
</feature>
<evidence type="ECO:0000313" key="3">
    <source>
        <dbReference type="Proteomes" id="UP000595841"/>
    </source>
</evidence>
<dbReference type="EMBL" id="CP068596">
    <property type="protein sequence ID" value="QQZ64526.1"/>
    <property type="molecule type" value="Genomic_DNA"/>
</dbReference>
<dbReference type="AlphaFoldDB" id="A0A974SGM2"/>
<dbReference type="Proteomes" id="UP000595841">
    <property type="component" value="Plasmid unnamed1"/>
</dbReference>
<sequence>MEHYLDIIQKLKEEFPIGTVQFTGSKRPYIPNQVYTDRLESATESKWNKVIKELDINVTHRYVKAIVTITIGEHSRDGYGVAIIKGDPEQDPSGVINAVDLAMNSAFIEALDSFQMGWRDLAPHKTSEKEWGSNPALSHLLSTEPPNGSTPTNPRALTSHICLVCSKPLIQADWELLNHVPNLRRDKMIYCFNDIPAHHKRKIPEFEISNYLLRIK</sequence>
<reference evidence="2 3" key="1">
    <citation type="submission" date="2021-01" db="EMBL/GenBank/DDBJ databases">
        <title>Whole genome sequence of Paenibacillus sonchi LMG 24727 for comparative genomics.</title>
        <authorList>
            <person name="Lee G."/>
            <person name="Kim M.-J."/>
            <person name="Lim K."/>
            <person name="Shin J.-H."/>
        </authorList>
    </citation>
    <scope>NUCLEOTIDE SEQUENCE [LARGE SCALE GENOMIC DNA]</scope>
    <source>
        <strain evidence="2 3">LMG 24727</strain>
        <plasmid evidence="2 3">unnamed1</plasmid>
    </source>
</reference>